<dbReference type="GO" id="GO:0043743">
    <property type="term" value="F:LPPG:FO 2-phospho-L-lactate transferase activity"/>
    <property type="evidence" value="ECO:0007669"/>
    <property type="project" value="InterPro"/>
</dbReference>
<dbReference type="InterPro" id="IPR002882">
    <property type="entry name" value="CofD"/>
</dbReference>
<dbReference type="Gene3D" id="3.40.50.10680">
    <property type="entry name" value="CofD-like domains"/>
    <property type="match status" value="1"/>
</dbReference>
<dbReference type="NCBIfam" id="TIGR01826">
    <property type="entry name" value="CofD_related"/>
    <property type="match status" value="1"/>
</dbReference>
<dbReference type="PANTHER" id="PTHR30135:SF3">
    <property type="entry name" value="GLUCONEOGENESIS FACTOR-RELATED"/>
    <property type="match status" value="1"/>
</dbReference>
<dbReference type="SUPFAM" id="SSF142338">
    <property type="entry name" value="CofD-like"/>
    <property type="match status" value="1"/>
</dbReference>
<dbReference type="InterPro" id="IPR010119">
    <property type="entry name" value="Gluconeogen_factor"/>
</dbReference>
<gene>
    <name evidence="2" type="ORF">OSCT_2540</name>
</gene>
<dbReference type="CDD" id="cd07187">
    <property type="entry name" value="YvcK_like"/>
    <property type="match status" value="1"/>
</dbReference>
<evidence type="ECO:0000256" key="1">
    <source>
        <dbReference type="ARBA" id="ARBA00022490"/>
    </source>
</evidence>
<dbReference type="EMBL" id="ADVR01000111">
    <property type="protein sequence ID" value="EFO79615.1"/>
    <property type="molecule type" value="Genomic_DNA"/>
</dbReference>
<dbReference type="eggNOG" id="COG0391">
    <property type="taxonomic scope" value="Bacteria"/>
</dbReference>
<dbReference type="AlphaFoldDB" id="E1IGT9"/>
<sequence length="341" mass="35731">MTTSFSSCTLTAIGGGGGTAQMLLGAASFFPQRRAIVAVTDTGRSTGVARSVGKIPAPGDLRATMAALASDPAAFWPRLLELRFHSAEHPALDGMAFGNLLIAALAQLSGDFGQAVQQVADLVQPSATVLPVACADVQLCAELADGSLRYGELDVRGLHKPAITRLFLDPPAPASAAALAAIQTSDLVTIGPGSFFTSILATLQFEGMLTALRTTPARVVYICNSTTQSGQTEGMRVYDHVARLADLLGPGHLDAAVINRSPNPPADLVARLAADGLQVLHPDSTEIEALVARGMTLLVDDFSEPPGARRQLWNKQDTLRYDAPRVAATLFEYLRAGTSSV</sequence>
<reference evidence="2 3" key="1">
    <citation type="journal article" date="2011" name="J. Bacteriol.">
        <title>Draft genome sequence of the anoxygenic filamentous phototrophic bacterium Oscillochloris trichoides subsp. DG-6.</title>
        <authorList>
            <person name="Kuznetsov B.B."/>
            <person name="Ivanovsky R.N."/>
            <person name="Keppen O.I."/>
            <person name="Sukhacheva M.V."/>
            <person name="Bumazhkin B.K."/>
            <person name="Patutina E.O."/>
            <person name="Beletsky A.V."/>
            <person name="Mardanov A.V."/>
            <person name="Baslerov R.V."/>
            <person name="Panteleeva A.N."/>
            <person name="Kolganova T.V."/>
            <person name="Ravin N.V."/>
            <person name="Skryabin K.G."/>
        </authorList>
    </citation>
    <scope>NUCLEOTIDE SEQUENCE [LARGE SCALE GENOMIC DNA]</scope>
    <source>
        <strain evidence="2 3">DG-6</strain>
    </source>
</reference>
<evidence type="ECO:0000313" key="2">
    <source>
        <dbReference type="EMBL" id="EFO79615.1"/>
    </source>
</evidence>
<keyword evidence="1" id="KW-0963">Cytoplasm</keyword>
<keyword evidence="3" id="KW-1185">Reference proteome</keyword>
<dbReference type="HOGENOM" id="CLU_044041_0_1_0"/>
<dbReference type="PANTHER" id="PTHR30135">
    <property type="entry name" value="UNCHARACTERIZED PROTEIN YVCK-RELATED"/>
    <property type="match status" value="1"/>
</dbReference>
<organism evidence="2 3">
    <name type="scientific">Oscillochloris trichoides DG-6</name>
    <dbReference type="NCBI Taxonomy" id="765420"/>
    <lineage>
        <taxon>Bacteria</taxon>
        <taxon>Bacillati</taxon>
        <taxon>Chloroflexota</taxon>
        <taxon>Chloroflexia</taxon>
        <taxon>Chloroflexales</taxon>
        <taxon>Chloroflexineae</taxon>
        <taxon>Oscillochloridaceae</taxon>
        <taxon>Oscillochloris</taxon>
    </lineage>
</organism>
<comment type="caution">
    <text evidence="2">The sequence shown here is derived from an EMBL/GenBank/DDBJ whole genome shotgun (WGS) entry which is preliminary data.</text>
</comment>
<proteinExistence type="predicted"/>
<dbReference type="InterPro" id="IPR038136">
    <property type="entry name" value="CofD-like_dom_sf"/>
</dbReference>
<dbReference type="Proteomes" id="UP000054010">
    <property type="component" value="Unassembled WGS sequence"/>
</dbReference>
<dbReference type="OrthoDB" id="9783842at2"/>
<dbReference type="Pfam" id="PF01933">
    <property type="entry name" value="CofD"/>
    <property type="match status" value="1"/>
</dbReference>
<dbReference type="STRING" id="765420.OSCT_2540"/>
<evidence type="ECO:0008006" key="4">
    <source>
        <dbReference type="Google" id="ProtNLM"/>
    </source>
</evidence>
<protein>
    <recommendedName>
        <fullName evidence="4">Gluconeogenesis factor</fullName>
    </recommendedName>
</protein>
<accession>E1IGT9</accession>
<name>E1IGT9_9CHLR</name>
<evidence type="ECO:0000313" key="3">
    <source>
        <dbReference type="Proteomes" id="UP000054010"/>
    </source>
</evidence>